<name>A0A6A4STK9_SCOMX</name>
<evidence type="ECO:0000313" key="3">
    <source>
        <dbReference type="Proteomes" id="UP000438429"/>
    </source>
</evidence>
<dbReference type="EMBL" id="VEVO01000011">
    <property type="protein sequence ID" value="KAF0034371.1"/>
    <property type="molecule type" value="Genomic_DNA"/>
</dbReference>
<feature type="region of interest" description="Disordered" evidence="1">
    <location>
        <begin position="1"/>
        <end position="33"/>
    </location>
</feature>
<feature type="region of interest" description="Disordered" evidence="1">
    <location>
        <begin position="124"/>
        <end position="145"/>
    </location>
</feature>
<organism evidence="2 3">
    <name type="scientific">Scophthalmus maximus</name>
    <name type="common">Turbot</name>
    <name type="synonym">Psetta maxima</name>
    <dbReference type="NCBI Taxonomy" id="52904"/>
    <lineage>
        <taxon>Eukaryota</taxon>
        <taxon>Metazoa</taxon>
        <taxon>Chordata</taxon>
        <taxon>Craniata</taxon>
        <taxon>Vertebrata</taxon>
        <taxon>Euteleostomi</taxon>
        <taxon>Actinopterygii</taxon>
        <taxon>Neopterygii</taxon>
        <taxon>Teleostei</taxon>
        <taxon>Neoteleostei</taxon>
        <taxon>Acanthomorphata</taxon>
        <taxon>Carangaria</taxon>
        <taxon>Pleuronectiformes</taxon>
        <taxon>Pleuronectoidei</taxon>
        <taxon>Scophthalmidae</taxon>
        <taxon>Scophthalmus</taxon>
    </lineage>
</organism>
<comment type="caution">
    <text evidence="2">The sequence shown here is derived from an EMBL/GenBank/DDBJ whole genome shotgun (WGS) entry which is preliminary data.</text>
</comment>
<feature type="compositionally biased region" description="Basic and acidic residues" evidence="1">
    <location>
        <begin position="1"/>
        <end position="12"/>
    </location>
</feature>
<dbReference type="Proteomes" id="UP000438429">
    <property type="component" value="Unassembled WGS sequence"/>
</dbReference>
<accession>A0A6A4STK9</accession>
<evidence type="ECO:0000256" key="1">
    <source>
        <dbReference type="SAM" id="MobiDB-lite"/>
    </source>
</evidence>
<evidence type="ECO:0000313" key="2">
    <source>
        <dbReference type="EMBL" id="KAF0034371.1"/>
    </source>
</evidence>
<feature type="compositionally biased region" description="Polar residues" evidence="1">
    <location>
        <begin position="13"/>
        <end position="25"/>
    </location>
</feature>
<dbReference type="AlphaFoldDB" id="A0A6A4STK9"/>
<feature type="compositionally biased region" description="Polar residues" evidence="1">
    <location>
        <begin position="132"/>
        <end position="145"/>
    </location>
</feature>
<gene>
    <name evidence="2" type="ORF">F2P81_012129</name>
</gene>
<protein>
    <submittedName>
        <fullName evidence="2">Uncharacterized protein</fullName>
    </submittedName>
</protein>
<proteinExistence type="predicted"/>
<sequence>MRSTRAGDDTKTQHSSAYRTETLRSTGGGGGGGGGRFDRRFSFFSLIPTCLIASQNAFLLRSVQLAIEFVVRCVKQTYRPTVGLMHERRPIRFSFIQVIVLHKEQLDDGCSFLEGREDDENRGRLLDECETSSRTTSPSDHSFRY</sequence>
<reference evidence="2 3" key="1">
    <citation type="submission" date="2019-06" db="EMBL/GenBank/DDBJ databases">
        <title>Draft genomes of female and male turbot (Scophthalmus maximus).</title>
        <authorList>
            <person name="Xu H."/>
            <person name="Xu X.-W."/>
            <person name="Shao C."/>
            <person name="Chen S."/>
        </authorList>
    </citation>
    <scope>NUCLEOTIDE SEQUENCE [LARGE SCALE GENOMIC DNA]</scope>
    <source>
        <strain evidence="2">Ysfricsl-2016a</strain>
        <tissue evidence="2">Blood</tissue>
    </source>
</reference>